<protein>
    <submittedName>
        <fullName evidence="2">Uncharacterized protein</fullName>
    </submittedName>
</protein>
<evidence type="ECO:0000313" key="3">
    <source>
        <dbReference type="Proteomes" id="UP001554047"/>
    </source>
</evidence>
<sequence length="47" mass="5160">MSVQRITATGSRSETCNQENGTMRNDPNSQEGKKQVYVAPAAQISKF</sequence>
<evidence type="ECO:0000313" key="2">
    <source>
        <dbReference type="EMBL" id="MEW3464485.1"/>
    </source>
</evidence>
<feature type="compositionally biased region" description="Polar residues" evidence="1">
    <location>
        <begin position="1"/>
        <end position="30"/>
    </location>
</feature>
<dbReference type="EMBL" id="JBFDTB010000001">
    <property type="protein sequence ID" value="MEW3464485.1"/>
    <property type="molecule type" value="Genomic_DNA"/>
</dbReference>
<dbReference type="RefSeq" id="WP_196043672.1">
    <property type="nucleotide sequence ID" value="NZ_JBDKDV010000001.1"/>
</dbReference>
<dbReference type="Proteomes" id="UP001554047">
    <property type="component" value="Unassembled WGS sequence"/>
</dbReference>
<reference evidence="2 3" key="1">
    <citation type="submission" date="2024-05" db="EMBL/GenBank/DDBJ databases">
        <title>Human gut microbiome strain richness.</title>
        <authorList>
            <person name="Chen-Liaw A."/>
        </authorList>
    </citation>
    <scope>NUCLEOTIDE SEQUENCE [LARGE SCALE GENOMIC DNA]</scope>
    <source>
        <strain evidence="2 3">J1100102st1_G3_J1100102_180507</strain>
    </source>
</reference>
<gene>
    <name evidence="2" type="ORF">AB1I55_00055</name>
</gene>
<accession>A0ABV3M7Q8</accession>
<organism evidence="2 3">
    <name type="scientific">Enterococcus entomosocium</name>
    <dbReference type="NCBI Taxonomy" id="3034352"/>
    <lineage>
        <taxon>Bacteria</taxon>
        <taxon>Bacillati</taxon>
        <taxon>Bacillota</taxon>
        <taxon>Bacilli</taxon>
        <taxon>Lactobacillales</taxon>
        <taxon>Enterococcaceae</taxon>
        <taxon>Enterococcus</taxon>
    </lineage>
</organism>
<feature type="region of interest" description="Disordered" evidence="1">
    <location>
        <begin position="1"/>
        <end position="47"/>
    </location>
</feature>
<name>A0ABV3M7Q8_9ENTE</name>
<evidence type="ECO:0000256" key="1">
    <source>
        <dbReference type="SAM" id="MobiDB-lite"/>
    </source>
</evidence>
<comment type="caution">
    <text evidence="2">The sequence shown here is derived from an EMBL/GenBank/DDBJ whole genome shotgun (WGS) entry which is preliminary data.</text>
</comment>
<proteinExistence type="predicted"/>
<keyword evidence="3" id="KW-1185">Reference proteome</keyword>